<dbReference type="Proteomes" id="UP000007241">
    <property type="component" value="Unassembled WGS sequence"/>
</dbReference>
<name>F4PCY0_BATDJ</name>
<evidence type="ECO:0000313" key="1">
    <source>
        <dbReference type="EMBL" id="EGF76938.1"/>
    </source>
</evidence>
<dbReference type="HOGENOM" id="CLU_1981238_0_0_1"/>
<proteinExistence type="predicted"/>
<dbReference type="AlphaFoldDB" id="F4PCY0"/>
<reference evidence="1 2" key="1">
    <citation type="submission" date="2009-12" db="EMBL/GenBank/DDBJ databases">
        <title>The draft genome of Batrachochytrium dendrobatidis.</title>
        <authorList>
            <consortium name="US DOE Joint Genome Institute (JGI-PGF)"/>
            <person name="Kuo A."/>
            <person name="Salamov A."/>
            <person name="Schmutz J."/>
            <person name="Lucas S."/>
            <person name="Pitluck S."/>
            <person name="Rosenblum E."/>
            <person name="Stajich J."/>
            <person name="Eisen M."/>
            <person name="Grigoriev I.V."/>
        </authorList>
    </citation>
    <scope>NUCLEOTIDE SEQUENCE [LARGE SCALE GENOMIC DNA]</scope>
    <source>
        <strain evidence="2">JAM81 / FGSC 10211</strain>
    </source>
</reference>
<dbReference type="InParanoid" id="F4PCY0"/>
<sequence>MSFPPLPHTSFKPHKQSTFEWQSVAAPLLQYPLAICVSTFSSHAFLSSLITLTLGTELTFWHECHCFWKSVGVCSASTLIKREGSNALSTDMAVMDTSAMSTSGSIGTSILAGLSDACKDFMVLAH</sequence>
<dbReference type="GeneID" id="18244563"/>
<organism evidence="1 2">
    <name type="scientific">Batrachochytrium dendrobatidis (strain JAM81 / FGSC 10211)</name>
    <name type="common">Frog chytrid fungus</name>
    <dbReference type="NCBI Taxonomy" id="684364"/>
    <lineage>
        <taxon>Eukaryota</taxon>
        <taxon>Fungi</taxon>
        <taxon>Fungi incertae sedis</taxon>
        <taxon>Chytridiomycota</taxon>
        <taxon>Chytridiomycota incertae sedis</taxon>
        <taxon>Chytridiomycetes</taxon>
        <taxon>Rhizophydiales</taxon>
        <taxon>Rhizophydiales incertae sedis</taxon>
        <taxon>Batrachochytrium</taxon>
    </lineage>
</organism>
<keyword evidence="2" id="KW-1185">Reference proteome</keyword>
<protein>
    <submittedName>
        <fullName evidence="1">Uncharacterized protein</fullName>
    </submittedName>
</protein>
<dbReference type="EMBL" id="GL882894">
    <property type="protein sequence ID" value="EGF76938.1"/>
    <property type="molecule type" value="Genomic_DNA"/>
</dbReference>
<accession>F4PCY0</accession>
<gene>
    <name evidence="1" type="ORF">BATDEDRAFT_92256</name>
</gene>
<dbReference type="RefSeq" id="XP_006682510.1">
    <property type="nucleotide sequence ID" value="XM_006682447.1"/>
</dbReference>
<evidence type="ECO:0000313" key="2">
    <source>
        <dbReference type="Proteomes" id="UP000007241"/>
    </source>
</evidence>